<evidence type="ECO:0000313" key="4">
    <source>
        <dbReference type="EMBL" id="KAG0318247.1"/>
    </source>
</evidence>
<protein>
    <recommendedName>
        <fullName evidence="3">C2H2-type domain-containing protein</fullName>
    </recommendedName>
</protein>
<keyword evidence="1" id="KW-0862">Zinc</keyword>
<evidence type="ECO:0000256" key="1">
    <source>
        <dbReference type="PROSITE-ProRule" id="PRU00042"/>
    </source>
</evidence>
<accession>A0A9P6RE80</accession>
<keyword evidence="1" id="KW-0863">Zinc-finger</keyword>
<dbReference type="OrthoDB" id="2687452at2759"/>
<dbReference type="AlphaFoldDB" id="A0A9P6RE80"/>
<dbReference type="Proteomes" id="UP000823405">
    <property type="component" value="Unassembled WGS sequence"/>
</dbReference>
<dbReference type="InterPro" id="IPR013087">
    <property type="entry name" value="Znf_C2H2_type"/>
</dbReference>
<dbReference type="EMBL" id="JAAAIN010000200">
    <property type="protein sequence ID" value="KAG0318247.1"/>
    <property type="molecule type" value="Genomic_DNA"/>
</dbReference>
<reference evidence="4" key="1">
    <citation type="journal article" date="2020" name="Fungal Divers.">
        <title>Resolving the Mortierellaceae phylogeny through synthesis of multi-gene phylogenetics and phylogenomics.</title>
        <authorList>
            <person name="Vandepol N."/>
            <person name="Liber J."/>
            <person name="Desiro A."/>
            <person name="Na H."/>
            <person name="Kennedy M."/>
            <person name="Barry K."/>
            <person name="Grigoriev I.V."/>
            <person name="Miller A.N."/>
            <person name="O'Donnell K."/>
            <person name="Stajich J.E."/>
            <person name="Bonito G."/>
        </authorList>
    </citation>
    <scope>NUCLEOTIDE SEQUENCE</scope>
    <source>
        <strain evidence="4">NVP60</strain>
    </source>
</reference>
<proteinExistence type="predicted"/>
<evidence type="ECO:0000259" key="3">
    <source>
        <dbReference type="PROSITE" id="PS50157"/>
    </source>
</evidence>
<feature type="compositionally biased region" description="Low complexity" evidence="2">
    <location>
        <begin position="313"/>
        <end position="362"/>
    </location>
</feature>
<dbReference type="SMART" id="SM00355">
    <property type="entry name" value="ZnF_C2H2"/>
    <property type="match status" value="2"/>
</dbReference>
<keyword evidence="5" id="KW-1185">Reference proteome</keyword>
<dbReference type="InterPro" id="IPR036236">
    <property type="entry name" value="Znf_C2H2_sf"/>
</dbReference>
<sequence length="474" mass="52083">MFPSTYTLSNPAQETATLRREATDEISKMYTTIFDGDSSNPSNSMSNTNNNCDDLLQGYYLLQHQQHSSSSSETQSSFLHTTPTSSLSNLVPWNMFTPVSPASPTSSCFSSSGNDTETESDSVYSSPAIALIPSPSTLAANTSIDATMMVDFMDEDSIEYSDIFLRVDSFLPNNTTSEDIAAVVAGGYQYPTADDAIFSEHMREQQLQSEEEEMEPHHQHRHGNKGALHISANAESHHIDNTYITVATTGGPQRSSSLSPVVSFAPYTSPVTSCASLSRNQHKHNRCHRLNQQQEYHINQEQDWDQDDDDAMSTYSSSSSLSSAPSSRACSPEPSSSSASDTTITTTNTTKETVSEDSTTTTITNAKDGSIMCFNRTTGQMSFRCDLCPPPEPHQLPQSFGRIHDLKRHQATKHATPESGCVKTWPCEFCGKPFARRDALLRHYSVKTQRVDGIHPTSQEVDVLAAVRARAKLI</sequence>
<dbReference type="Gene3D" id="3.30.160.60">
    <property type="entry name" value="Classic Zinc Finger"/>
    <property type="match status" value="1"/>
</dbReference>
<feature type="domain" description="C2H2-type" evidence="3">
    <location>
        <begin position="425"/>
        <end position="460"/>
    </location>
</feature>
<feature type="region of interest" description="Disordered" evidence="2">
    <location>
        <begin position="306"/>
        <end position="362"/>
    </location>
</feature>
<gene>
    <name evidence="4" type="ORF">BGZ97_004114</name>
</gene>
<evidence type="ECO:0000313" key="5">
    <source>
        <dbReference type="Proteomes" id="UP000823405"/>
    </source>
</evidence>
<dbReference type="Pfam" id="PF00096">
    <property type="entry name" value="zf-C2H2"/>
    <property type="match status" value="1"/>
</dbReference>
<keyword evidence="1" id="KW-0479">Metal-binding</keyword>
<comment type="caution">
    <text evidence="4">The sequence shown here is derived from an EMBL/GenBank/DDBJ whole genome shotgun (WGS) entry which is preliminary data.</text>
</comment>
<evidence type="ECO:0000256" key="2">
    <source>
        <dbReference type="SAM" id="MobiDB-lite"/>
    </source>
</evidence>
<organism evidence="4 5">
    <name type="scientific">Linnemannia gamsii</name>
    <dbReference type="NCBI Taxonomy" id="64522"/>
    <lineage>
        <taxon>Eukaryota</taxon>
        <taxon>Fungi</taxon>
        <taxon>Fungi incertae sedis</taxon>
        <taxon>Mucoromycota</taxon>
        <taxon>Mortierellomycotina</taxon>
        <taxon>Mortierellomycetes</taxon>
        <taxon>Mortierellales</taxon>
        <taxon>Mortierellaceae</taxon>
        <taxon>Linnemannia</taxon>
    </lineage>
</organism>
<name>A0A9P6RE80_9FUNG</name>
<dbReference type="SUPFAM" id="SSF57667">
    <property type="entry name" value="beta-beta-alpha zinc fingers"/>
    <property type="match status" value="1"/>
</dbReference>
<dbReference type="GO" id="GO:0008270">
    <property type="term" value="F:zinc ion binding"/>
    <property type="evidence" value="ECO:0007669"/>
    <property type="project" value="UniProtKB-KW"/>
</dbReference>
<dbReference type="PROSITE" id="PS50157">
    <property type="entry name" value="ZINC_FINGER_C2H2_2"/>
    <property type="match status" value="1"/>
</dbReference>